<dbReference type="AlphaFoldDB" id="A0A0C9Y1Q3"/>
<sequence>MPTRFTPQPLFRFLTVSIFTKRALSTPQLLHKFSTVSIFKKRVLEKKDGTEEGSGRDSHSWVVMDKEQCLCNTRTFDDHMSGHLPKFTSAKTHVAHAWSAHIKPSSRHSWSSGA</sequence>
<proteinExistence type="predicted"/>
<gene>
    <name evidence="1" type="ORF">PISMIDRAFT_532888</name>
</gene>
<dbReference type="EMBL" id="KN834294">
    <property type="protein sequence ID" value="KIK11126.1"/>
    <property type="molecule type" value="Genomic_DNA"/>
</dbReference>
<keyword evidence="2" id="KW-1185">Reference proteome</keyword>
<organism evidence="1 2">
    <name type="scientific">Pisolithus microcarpus 441</name>
    <dbReference type="NCBI Taxonomy" id="765257"/>
    <lineage>
        <taxon>Eukaryota</taxon>
        <taxon>Fungi</taxon>
        <taxon>Dikarya</taxon>
        <taxon>Basidiomycota</taxon>
        <taxon>Agaricomycotina</taxon>
        <taxon>Agaricomycetes</taxon>
        <taxon>Agaricomycetidae</taxon>
        <taxon>Boletales</taxon>
        <taxon>Sclerodermatineae</taxon>
        <taxon>Pisolithaceae</taxon>
        <taxon>Pisolithus</taxon>
    </lineage>
</organism>
<reference evidence="2" key="2">
    <citation type="submission" date="2015-01" db="EMBL/GenBank/DDBJ databases">
        <title>Evolutionary Origins and Diversification of the Mycorrhizal Mutualists.</title>
        <authorList>
            <consortium name="DOE Joint Genome Institute"/>
            <consortium name="Mycorrhizal Genomics Consortium"/>
            <person name="Kohler A."/>
            <person name="Kuo A."/>
            <person name="Nagy L.G."/>
            <person name="Floudas D."/>
            <person name="Copeland A."/>
            <person name="Barry K.W."/>
            <person name="Cichocki N."/>
            <person name="Veneault-Fourrey C."/>
            <person name="LaButti K."/>
            <person name="Lindquist E.A."/>
            <person name="Lipzen A."/>
            <person name="Lundell T."/>
            <person name="Morin E."/>
            <person name="Murat C."/>
            <person name="Riley R."/>
            <person name="Ohm R."/>
            <person name="Sun H."/>
            <person name="Tunlid A."/>
            <person name="Henrissat B."/>
            <person name="Grigoriev I.V."/>
            <person name="Hibbett D.S."/>
            <person name="Martin F."/>
        </authorList>
    </citation>
    <scope>NUCLEOTIDE SEQUENCE [LARGE SCALE GENOMIC DNA]</scope>
    <source>
        <strain evidence="2">441</strain>
    </source>
</reference>
<reference evidence="1 2" key="1">
    <citation type="submission" date="2014-04" db="EMBL/GenBank/DDBJ databases">
        <authorList>
            <consortium name="DOE Joint Genome Institute"/>
            <person name="Kuo A."/>
            <person name="Kohler A."/>
            <person name="Costa M.D."/>
            <person name="Nagy L.G."/>
            <person name="Floudas D."/>
            <person name="Copeland A."/>
            <person name="Barry K.W."/>
            <person name="Cichocki N."/>
            <person name="Veneault-Fourrey C."/>
            <person name="LaButti K."/>
            <person name="Lindquist E.A."/>
            <person name="Lipzen A."/>
            <person name="Lundell T."/>
            <person name="Morin E."/>
            <person name="Murat C."/>
            <person name="Sun H."/>
            <person name="Tunlid A."/>
            <person name="Henrissat B."/>
            <person name="Grigoriev I.V."/>
            <person name="Hibbett D.S."/>
            <person name="Martin F."/>
            <person name="Nordberg H.P."/>
            <person name="Cantor M.N."/>
            <person name="Hua S.X."/>
        </authorList>
    </citation>
    <scope>NUCLEOTIDE SEQUENCE [LARGE SCALE GENOMIC DNA]</scope>
    <source>
        <strain evidence="1 2">441</strain>
    </source>
</reference>
<evidence type="ECO:0000313" key="1">
    <source>
        <dbReference type="EMBL" id="KIK11126.1"/>
    </source>
</evidence>
<name>A0A0C9Y1Q3_9AGAM</name>
<evidence type="ECO:0000313" key="2">
    <source>
        <dbReference type="Proteomes" id="UP000054018"/>
    </source>
</evidence>
<dbReference type="HOGENOM" id="CLU_2122035_0_0_1"/>
<protein>
    <submittedName>
        <fullName evidence="1">Unplaced genomic scaffold scaffold_610, whole genome shotgun sequence</fullName>
    </submittedName>
</protein>
<accession>A0A0C9Y1Q3</accession>
<dbReference type="Proteomes" id="UP000054018">
    <property type="component" value="Unassembled WGS sequence"/>
</dbReference>